<reference evidence="2" key="1">
    <citation type="journal article" date="2014" name="Front. Microbiol.">
        <title>High frequency of phylogenetically diverse reductive dehalogenase-homologous genes in deep subseafloor sedimentary metagenomes.</title>
        <authorList>
            <person name="Kawai M."/>
            <person name="Futagami T."/>
            <person name="Toyoda A."/>
            <person name="Takaki Y."/>
            <person name="Nishi S."/>
            <person name="Hori S."/>
            <person name="Arai W."/>
            <person name="Tsubouchi T."/>
            <person name="Morono Y."/>
            <person name="Uchiyama I."/>
            <person name="Ito T."/>
            <person name="Fujiyama A."/>
            <person name="Inagaki F."/>
            <person name="Takami H."/>
        </authorList>
    </citation>
    <scope>NUCLEOTIDE SEQUENCE</scope>
    <source>
        <strain evidence="2">Expedition CK06-06</strain>
    </source>
</reference>
<name>X0VZ75_9ZZZZ</name>
<dbReference type="EMBL" id="BARS01031279">
    <property type="protein sequence ID" value="GAG16392.1"/>
    <property type="molecule type" value="Genomic_DNA"/>
</dbReference>
<dbReference type="InterPro" id="IPR050640">
    <property type="entry name" value="Bact_2-comp_sensor_kinase"/>
</dbReference>
<protein>
    <recommendedName>
        <fullName evidence="1">Signal transduction histidine kinase internal region domain-containing protein</fullName>
    </recommendedName>
</protein>
<dbReference type="PANTHER" id="PTHR34220">
    <property type="entry name" value="SENSOR HISTIDINE KINASE YPDA"/>
    <property type="match status" value="1"/>
</dbReference>
<dbReference type="PANTHER" id="PTHR34220:SF7">
    <property type="entry name" value="SENSOR HISTIDINE KINASE YPDA"/>
    <property type="match status" value="1"/>
</dbReference>
<comment type="caution">
    <text evidence="2">The sequence shown here is derived from an EMBL/GenBank/DDBJ whole genome shotgun (WGS) entry which is preliminary data.</text>
</comment>
<dbReference type="InterPro" id="IPR036890">
    <property type="entry name" value="HATPase_C_sf"/>
</dbReference>
<feature type="non-terminal residue" evidence="2">
    <location>
        <position position="1"/>
    </location>
</feature>
<organism evidence="2">
    <name type="scientific">marine sediment metagenome</name>
    <dbReference type="NCBI Taxonomy" id="412755"/>
    <lineage>
        <taxon>unclassified sequences</taxon>
        <taxon>metagenomes</taxon>
        <taxon>ecological metagenomes</taxon>
    </lineage>
</organism>
<evidence type="ECO:0000259" key="1">
    <source>
        <dbReference type="Pfam" id="PF06580"/>
    </source>
</evidence>
<dbReference type="SUPFAM" id="SSF55874">
    <property type="entry name" value="ATPase domain of HSP90 chaperone/DNA topoisomerase II/histidine kinase"/>
    <property type="match status" value="1"/>
</dbReference>
<evidence type="ECO:0000313" key="2">
    <source>
        <dbReference type="EMBL" id="GAG16392.1"/>
    </source>
</evidence>
<dbReference type="GO" id="GO:0016020">
    <property type="term" value="C:membrane"/>
    <property type="evidence" value="ECO:0007669"/>
    <property type="project" value="InterPro"/>
</dbReference>
<dbReference type="AlphaFoldDB" id="X0VZ75"/>
<sequence length="202" mass="22878">LKNRLLASSAELNSLKATIHPHFLFNSLTALSTLTKTSPELAHKVCIQLSDFLRYSLVYSRKEWASVEDELEHIKSYLGIEKIRLGKRLTLDFNINEQAMAEQLPPFSLLPLVENAIKHGFQQTTESGTLTLQIEKYPNSLRILVKNPLDKTSRTQTSPGYGLKALKQRLTNAYGDNTKLIISQKEDDFIVKLQIPLEGKNE</sequence>
<proteinExistence type="predicted"/>
<gene>
    <name evidence="2" type="ORF">S01H1_48697</name>
</gene>
<dbReference type="Gene3D" id="3.30.565.10">
    <property type="entry name" value="Histidine kinase-like ATPase, C-terminal domain"/>
    <property type="match status" value="1"/>
</dbReference>
<feature type="domain" description="Signal transduction histidine kinase internal region" evidence="1">
    <location>
        <begin position="10"/>
        <end position="89"/>
    </location>
</feature>
<accession>X0VZ75</accession>
<dbReference type="GO" id="GO:0000155">
    <property type="term" value="F:phosphorelay sensor kinase activity"/>
    <property type="evidence" value="ECO:0007669"/>
    <property type="project" value="InterPro"/>
</dbReference>
<dbReference type="Pfam" id="PF06580">
    <property type="entry name" value="His_kinase"/>
    <property type="match status" value="1"/>
</dbReference>
<dbReference type="InterPro" id="IPR010559">
    <property type="entry name" value="Sig_transdc_His_kin_internal"/>
</dbReference>